<name>A0A1D8TQB8_9CYAN</name>
<evidence type="ECO:0000313" key="2">
    <source>
        <dbReference type="Proteomes" id="UP000177870"/>
    </source>
</evidence>
<dbReference type="OrthoDB" id="421066at2"/>
<dbReference type="KEGG" id="mpro:BJP34_10325"/>
<reference evidence="2" key="1">
    <citation type="submission" date="2016-10" db="EMBL/GenBank/DDBJ databases">
        <title>Comparative genomics uncovers the prolific and rare metabolic potential of the cyanobacterial genus Moorea.</title>
        <authorList>
            <person name="Leao T."/>
            <person name="Castelao G."/>
            <person name="Korobeynikov A."/>
            <person name="Monroe E.A."/>
            <person name="Podell S."/>
            <person name="Glukhov E."/>
            <person name="Allen E."/>
            <person name="Gerwick W.H."/>
            <person name="Gerwick L."/>
        </authorList>
    </citation>
    <scope>NUCLEOTIDE SEQUENCE [LARGE SCALE GENOMIC DNA]</scope>
    <source>
        <strain evidence="2">PAL-8-15-08-1</strain>
    </source>
</reference>
<dbReference type="AlphaFoldDB" id="A0A1D8TQB8"/>
<evidence type="ECO:0000313" key="1">
    <source>
        <dbReference type="EMBL" id="AOW99796.1"/>
    </source>
</evidence>
<gene>
    <name evidence="1" type="ORF">BJP34_10325</name>
</gene>
<sequence length="103" mass="11674">MPKAKFFVSEATDILYDQQFDVLVSNGVFMYLPTLDYAATVLLRMLTMANRNVGIFDIPDIAKKEADINRRKARGYISFLRFDPVVRYGTGCLNTGKDLENQG</sequence>
<evidence type="ECO:0008006" key="3">
    <source>
        <dbReference type="Google" id="ProtNLM"/>
    </source>
</evidence>
<proteinExistence type="predicted"/>
<protein>
    <recommendedName>
        <fullName evidence="3">CheR-type methyltransferase domain-containing protein</fullName>
    </recommendedName>
</protein>
<dbReference type="EMBL" id="CP017599">
    <property type="protein sequence ID" value="AOW99796.1"/>
    <property type="molecule type" value="Genomic_DNA"/>
</dbReference>
<dbReference type="SUPFAM" id="SSF53335">
    <property type="entry name" value="S-adenosyl-L-methionine-dependent methyltransferases"/>
    <property type="match status" value="1"/>
</dbReference>
<dbReference type="RefSeq" id="WP_070392272.1">
    <property type="nucleotide sequence ID" value="NZ_CP017599.1"/>
</dbReference>
<organism evidence="1 2">
    <name type="scientific">Moorena producens PAL-8-15-08-1</name>
    <dbReference type="NCBI Taxonomy" id="1458985"/>
    <lineage>
        <taxon>Bacteria</taxon>
        <taxon>Bacillati</taxon>
        <taxon>Cyanobacteriota</taxon>
        <taxon>Cyanophyceae</taxon>
        <taxon>Coleofasciculales</taxon>
        <taxon>Coleofasciculaceae</taxon>
        <taxon>Moorena</taxon>
    </lineage>
</organism>
<dbReference type="InterPro" id="IPR029063">
    <property type="entry name" value="SAM-dependent_MTases_sf"/>
</dbReference>
<dbReference type="Proteomes" id="UP000177870">
    <property type="component" value="Chromosome"/>
</dbReference>
<accession>A0A1D8TQB8</accession>